<evidence type="ECO:0000313" key="2">
    <source>
        <dbReference type="Proteomes" id="UP000635565"/>
    </source>
</evidence>
<comment type="caution">
    <text evidence="1">The sequence shown here is derived from an EMBL/GenBank/DDBJ whole genome shotgun (WGS) entry which is preliminary data.</text>
</comment>
<organism evidence="1 2">
    <name type="scientific">Dictyobacter formicarum</name>
    <dbReference type="NCBI Taxonomy" id="2778368"/>
    <lineage>
        <taxon>Bacteria</taxon>
        <taxon>Bacillati</taxon>
        <taxon>Chloroflexota</taxon>
        <taxon>Ktedonobacteria</taxon>
        <taxon>Ktedonobacterales</taxon>
        <taxon>Dictyobacteraceae</taxon>
        <taxon>Dictyobacter</taxon>
    </lineage>
</organism>
<accession>A0ABQ3VHV7</accession>
<keyword evidence="2" id="KW-1185">Reference proteome</keyword>
<reference evidence="1 2" key="1">
    <citation type="journal article" date="2021" name="Int. J. Syst. Evol. Microbiol.">
        <title>Reticulibacter mediterranei gen. nov., sp. nov., within the new family Reticulibacteraceae fam. nov., and Ktedonospora formicarum gen. nov., sp. nov., Ktedonobacter robiniae sp. nov., Dictyobacter formicarum sp. nov. and Dictyobacter arantiisoli sp. nov., belonging to the class Ktedonobacteria.</title>
        <authorList>
            <person name="Yabe S."/>
            <person name="Zheng Y."/>
            <person name="Wang C.M."/>
            <person name="Sakai Y."/>
            <person name="Abe K."/>
            <person name="Yokota A."/>
            <person name="Donadio S."/>
            <person name="Cavaletti L."/>
            <person name="Monciardini P."/>
        </authorList>
    </citation>
    <scope>NUCLEOTIDE SEQUENCE [LARGE SCALE GENOMIC DNA]</scope>
    <source>
        <strain evidence="1 2">SOSP1-9</strain>
    </source>
</reference>
<dbReference type="RefSeq" id="WP_201362677.1">
    <property type="nucleotide sequence ID" value="NZ_BNJJ01000008.1"/>
</dbReference>
<evidence type="ECO:0000313" key="1">
    <source>
        <dbReference type="EMBL" id="GHO85061.1"/>
    </source>
</evidence>
<protein>
    <recommendedName>
        <fullName evidence="3">Haem-binding uptake Tiki superfamily ChaN domain-containing protein</fullName>
    </recommendedName>
</protein>
<dbReference type="Proteomes" id="UP000635565">
    <property type="component" value="Unassembled WGS sequence"/>
</dbReference>
<dbReference type="InterPro" id="IPR043749">
    <property type="entry name" value="DUF5694"/>
</dbReference>
<proteinExistence type="predicted"/>
<dbReference type="EMBL" id="BNJJ01000008">
    <property type="protein sequence ID" value="GHO85061.1"/>
    <property type="molecule type" value="Genomic_DNA"/>
</dbReference>
<evidence type="ECO:0008006" key="3">
    <source>
        <dbReference type="Google" id="ProtNLM"/>
    </source>
</evidence>
<sequence>MAHQNPLELNNGRPTILLLGCSHWANHNRDVFNVQHDDMLAPKRQSEIQICIDNLKRFQPTKVAIEIPTEQSHDINEQYRRYRAGTFQLSAEEYHQLGFRIATACQHEEIYAINWNEAIGYDYGMDVIFEFAQKHQPEIYEQLMGSGQRHLEQAQECLSQTTVREQLLEINAPTNLSRDHQAYLMMARIGAGKQYVGIGWVQGWYARNLRIFVNLTRIVTSPQDRVLVIYGSGHLPLLSQYIHDSGLYKLEAVERYL</sequence>
<gene>
    <name evidence="1" type="ORF">KSZ_30670</name>
</gene>
<dbReference type="Pfam" id="PF18950">
    <property type="entry name" value="DUF5694"/>
    <property type="match status" value="1"/>
</dbReference>
<name>A0ABQ3VHV7_9CHLR</name>